<dbReference type="Gene3D" id="3.40.50.300">
    <property type="entry name" value="P-loop containing nucleotide triphosphate hydrolases"/>
    <property type="match status" value="2"/>
</dbReference>
<dbReference type="OrthoDB" id="2423195at2759"/>
<dbReference type="STRING" id="7574.A0A1S3H4I3"/>
<evidence type="ECO:0000313" key="2">
    <source>
        <dbReference type="Proteomes" id="UP000085678"/>
    </source>
</evidence>
<dbReference type="PANTHER" id="PTHR22605">
    <property type="entry name" value="RZ-TYPE DOMAIN-CONTAINING PROTEIN"/>
    <property type="match status" value="1"/>
</dbReference>
<dbReference type="InterPro" id="IPR031248">
    <property type="entry name" value="RNF213"/>
</dbReference>
<dbReference type="Proteomes" id="UP000085678">
    <property type="component" value="Unplaced"/>
</dbReference>
<name>A0A1S3H4I3_LINAN</name>
<gene>
    <name evidence="3" type="primary">LOC106151586</name>
</gene>
<accession>A0A1S3H4I3</accession>
<dbReference type="InterPro" id="IPR003593">
    <property type="entry name" value="AAA+_ATPase"/>
</dbReference>
<reference evidence="3" key="1">
    <citation type="submission" date="2025-08" db="UniProtKB">
        <authorList>
            <consortium name="RefSeq"/>
        </authorList>
    </citation>
    <scope>IDENTIFICATION</scope>
    <source>
        <tissue evidence="3">Gonads</tissue>
    </source>
</reference>
<organism evidence="2 3">
    <name type="scientific">Lingula anatina</name>
    <name type="common">Brachiopod</name>
    <name type="synonym">Lingula unguis</name>
    <dbReference type="NCBI Taxonomy" id="7574"/>
    <lineage>
        <taxon>Eukaryota</taxon>
        <taxon>Metazoa</taxon>
        <taxon>Spiralia</taxon>
        <taxon>Lophotrochozoa</taxon>
        <taxon>Brachiopoda</taxon>
        <taxon>Linguliformea</taxon>
        <taxon>Lingulata</taxon>
        <taxon>Lingulida</taxon>
        <taxon>Linguloidea</taxon>
        <taxon>Lingulidae</taxon>
        <taxon>Lingula</taxon>
    </lineage>
</organism>
<sequence>MSMGTLAAELLQSTLGKKQKSSLKDQLEELWGNFFGKVATSVSDYLSIEHLGLMLAHLARLEPVKLERTFPETCLQKGRPNLLVCPQADILNAVLSVYMLDPTKPLPAEDEVLVCTAKTTVEEVLLLLNRAVQDDSGKIYCLVNADMLDYEVTEKAEEKLVKRTTDYQLVVLCSSEREDKARLVSALDRYRVQSPLIYPVREIQNYLKQQFQRVPEGPLKPVSSLDIEKCCVRVVMSTRAGAGKTLVARRLAKQVKILNPSMQRMEVSITIPLQEKTVNYSAVLSTLLNYTPTPGQTIPRLFHLDIAHEVQEGVDNLLFNLLVLGALVDEKGYIWRKSPWDLYVIETLPLMMRQEVHHQRGHVQPSVQFVHHILTLLPSVKCRSPKESLHILINDMRKPQDCSAHDKLMDDTEFRSVIFQRPFQYLHRMMQGQGLGGVNPRTPEKTHAECLQVLLRYCGIEDPSWAELRHFVWFLNTQLQDCENSNFCSAAASGDLPGFLQFVVRFMIQMSKDFATRSLDISEQTPGHQMWLAEEEEEDVLARFQLKRRWELSSHPYTFFNADGHSMTFMGFNINQNGDIVDNQTNEIIERGVMPAQLKDALMANRVPLNENFDNLPRLQKIIKLCSVMGLQENIHDPDTTYELTTDNVKKMLAIHMGFRCGIPVVIMGETGCGKTRLIKFLCDLQKPVGTDIQNMILMKVHGGTTHTDIAKKVTQAMDIAKENNRRSPYPIHTVLFFDEANTTEAIGLIKEVMCDGTLSGKQLPLNKNGLKIIAACNPYRRHSTDMIRRLEQSGLGYHIEAENTKDKLGHVPMRQLVYRVQALPQSMLPLVWDFGQLSAEVEELYIRQIVQRYLNSNPLPNLPGLQRTISAVLAASQKFMREQEDECSFVSLRDIERVMNVMTWFYSHGNHLWDLMDKRAERDLLEKYRGQEDVTEITYDPPDGVTRSLLLALGVCYHACLQKRKEYRDEIAKVFTAPCSLPDGATTIKEEIVRCQDVFLDQVQLGDNIARNQALKENVFMMVVCIELRIPLFLVGKPGSSKSLAKTIVSDAMQGASAHSELFKSFKQVRMGSFQCSPLATPEGIVGTFRQCAHFQKDKNLDEFVSVVVLDEVGLAEDSPRMPLKTLHPLLEDGSDGDDKPEPYKKVAFIGISNWALDPAKMNRGILVQRGVPDDMELTQTARDICSSDELVQNWIEPYISPMSEAYLTLYERSTSTMREFFGLRDFYSLVKMVYAFAADTKKHPSWHQLKHAIKRNFGGLDTVKPEEEFAALLPSVNKNEPVGPDDPDNSPSGLIRASLTGRIGDSESRYLLILTENYAALSILQHHLLNVKDTIIIFGSSFPKDQEYTQVCRNINRIKVCMETGRSVVLLNLENLYESLYDALNQYYVYMGGQRFVDLGLGTHRVKCRVHKDFRYSLLIPV</sequence>
<dbReference type="InterPro" id="IPR027417">
    <property type="entry name" value="P-loop_NTPase"/>
</dbReference>
<evidence type="ECO:0000313" key="3">
    <source>
        <dbReference type="RefSeq" id="XP_013380376.1"/>
    </source>
</evidence>
<dbReference type="InParanoid" id="A0A1S3H4I3"/>
<protein>
    <submittedName>
        <fullName evidence="3">E3 ubiquitin-protein ligase rnf213-alpha-like</fullName>
    </submittedName>
</protein>
<dbReference type="KEGG" id="lak:106151586"/>
<feature type="domain" description="AAA+ ATPase" evidence="1">
    <location>
        <begin position="661"/>
        <end position="806"/>
    </location>
</feature>
<dbReference type="GeneID" id="106151586"/>
<evidence type="ECO:0000259" key="1">
    <source>
        <dbReference type="SMART" id="SM00382"/>
    </source>
</evidence>
<dbReference type="GO" id="GO:0016887">
    <property type="term" value="F:ATP hydrolysis activity"/>
    <property type="evidence" value="ECO:0007669"/>
    <property type="project" value="InterPro"/>
</dbReference>
<dbReference type="GO" id="GO:0004842">
    <property type="term" value="F:ubiquitin-protein transferase activity"/>
    <property type="evidence" value="ECO:0007669"/>
    <property type="project" value="InterPro"/>
</dbReference>
<proteinExistence type="predicted"/>
<dbReference type="SMART" id="SM00382">
    <property type="entry name" value="AAA"/>
    <property type="match status" value="1"/>
</dbReference>
<dbReference type="PANTHER" id="PTHR22605:SF16">
    <property type="entry name" value="E3 UBIQUITIN-PROTEIN LIGASE RNF213"/>
    <property type="match status" value="1"/>
</dbReference>
<dbReference type="SUPFAM" id="SSF52540">
    <property type="entry name" value="P-loop containing nucleoside triphosphate hydrolases"/>
    <property type="match status" value="2"/>
</dbReference>
<dbReference type="RefSeq" id="XP_013380376.1">
    <property type="nucleotide sequence ID" value="XM_013524922.1"/>
</dbReference>
<dbReference type="FunFam" id="3.40.50.300:FF:000491">
    <property type="entry name" value="E3 ubiquitin-protein ligase RNF213"/>
    <property type="match status" value="1"/>
</dbReference>
<keyword evidence="2" id="KW-1185">Reference proteome</keyword>